<dbReference type="OrthoDB" id="9792500at2"/>
<keyword evidence="4" id="KW-1185">Reference proteome</keyword>
<dbReference type="InterPro" id="IPR006015">
    <property type="entry name" value="Universal_stress_UspA"/>
</dbReference>
<dbReference type="InterPro" id="IPR014729">
    <property type="entry name" value="Rossmann-like_a/b/a_fold"/>
</dbReference>
<dbReference type="EMBL" id="RAPE01000002">
    <property type="protein sequence ID" value="RKF14712.1"/>
    <property type="molecule type" value="Genomic_DNA"/>
</dbReference>
<dbReference type="Pfam" id="PF00582">
    <property type="entry name" value="Usp"/>
    <property type="match status" value="1"/>
</dbReference>
<comment type="similarity">
    <text evidence="1">Belongs to the universal stress protein A family.</text>
</comment>
<dbReference type="PANTHER" id="PTHR46268">
    <property type="entry name" value="STRESS RESPONSE PROTEIN NHAX"/>
    <property type="match status" value="1"/>
</dbReference>
<dbReference type="RefSeq" id="WP_121165459.1">
    <property type="nucleotide sequence ID" value="NZ_RAPE01000002.1"/>
</dbReference>
<evidence type="ECO:0000259" key="2">
    <source>
        <dbReference type="Pfam" id="PF00582"/>
    </source>
</evidence>
<comment type="caution">
    <text evidence="3">The sequence shown here is derived from an EMBL/GenBank/DDBJ whole genome shotgun (WGS) entry which is preliminary data.</text>
</comment>
<protein>
    <submittedName>
        <fullName evidence="3">Universal stress protein</fullName>
    </submittedName>
</protein>
<evidence type="ECO:0000313" key="4">
    <source>
        <dbReference type="Proteomes" id="UP000281128"/>
    </source>
</evidence>
<sequence length="146" mass="15874">MTAKPVLCAVDVSNPDEDIDTLREAGRMARLNDAQLDVITVLPDMGMSVIGGYFDPSHHDKAVAEAKRLMRDMVEKALGGAETNKNIRHLVATGRAYEEVLKTARAAGSGLIVIGVAKKLEMSDYILGPNAERVVRHARCSVYVVR</sequence>
<organism evidence="3 4">
    <name type="scientific">Roseovarius spongiae</name>
    <dbReference type="NCBI Taxonomy" id="2320272"/>
    <lineage>
        <taxon>Bacteria</taxon>
        <taxon>Pseudomonadati</taxon>
        <taxon>Pseudomonadota</taxon>
        <taxon>Alphaproteobacteria</taxon>
        <taxon>Rhodobacterales</taxon>
        <taxon>Roseobacteraceae</taxon>
        <taxon>Roseovarius</taxon>
    </lineage>
</organism>
<name>A0A3A8B327_9RHOB</name>
<evidence type="ECO:0000313" key="3">
    <source>
        <dbReference type="EMBL" id="RKF14712.1"/>
    </source>
</evidence>
<dbReference type="PANTHER" id="PTHR46268:SF6">
    <property type="entry name" value="UNIVERSAL STRESS PROTEIN UP12"/>
    <property type="match status" value="1"/>
</dbReference>
<dbReference type="CDD" id="cd00293">
    <property type="entry name" value="USP-like"/>
    <property type="match status" value="1"/>
</dbReference>
<dbReference type="SUPFAM" id="SSF52402">
    <property type="entry name" value="Adenine nucleotide alpha hydrolases-like"/>
    <property type="match status" value="1"/>
</dbReference>
<dbReference type="Gene3D" id="3.40.50.620">
    <property type="entry name" value="HUPs"/>
    <property type="match status" value="1"/>
</dbReference>
<evidence type="ECO:0000256" key="1">
    <source>
        <dbReference type="ARBA" id="ARBA00008791"/>
    </source>
</evidence>
<accession>A0A3A8B327</accession>
<dbReference type="Proteomes" id="UP000281128">
    <property type="component" value="Unassembled WGS sequence"/>
</dbReference>
<reference evidence="3 4" key="1">
    <citation type="submission" date="2018-09" db="EMBL/GenBank/DDBJ databases">
        <title>Roseovarius spongiae sp. nov., isolated from a marine sponge.</title>
        <authorList>
            <person name="Zhuang L."/>
            <person name="Luo L."/>
        </authorList>
    </citation>
    <scope>NUCLEOTIDE SEQUENCE [LARGE SCALE GENOMIC DNA]</scope>
    <source>
        <strain evidence="3 4">HN-E21</strain>
    </source>
</reference>
<dbReference type="PRINTS" id="PR01438">
    <property type="entry name" value="UNVRSLSTRESS"/>
</dbReference>
<dbReference type="InterPro" id="IPR006016">
    <property type="entry name" value="UspA"/>
</dbReference>
<gene>
    <name evidence="3" type="ORF">D6850_07450</name>
</gene>
<feature type="domain" description="UspA" evidence="2">
    <location>
        <begin position="4"/>
        <end position="146"/>
    </location>
</feature>
<dbReference type="AlphaFoldDB" id="A0A3A8B327"/>
<proteinExistence type="inferred from homology"/>